<protein>
    <submittedName>
        <fullName evidence="2">Uncharacterized protein</fullName>
    </submittedName>
</protein>
<accession>A0AAN6N314</accession>
<feature type="compositionally biased region" description="Polar residues" evidence="1">
    <location>
        <begin position="10"/>
        <end position="26"/>
    </location>
</feature>
<gene>
    <name evidence="2" type="ORF">QBC46DRAFT_343814</name>
</gene>
<evidence type="ECO:0000256" key="1">
    <source>
        <dbReference type="SAM" id="MobiDB-lite"/>
    </source>
</evidence>
<dbReference type="AlphaFoldDB" id="A0AAN6N314"/>
<reference evidence="3" key="1">
    <citation type="journal article" date="2023" name="Mol. Phylogenet. Evol.">
        <title>Genome-scale phylogeny and comparative genomics of the fungal order Sordariales.</title>
        <authorList>
            <person name="Hensen N."/>
            <person name="Bonometti L."/>
            <person name="Westerberg I."/>
            <person name="Brannstrom I.O."/>
            <person name="Guillou S."/>
            <person name="Cros-Aarteil S."/>
            <person name="Calhoun S."/>
            <person name="Haridas S."/>
            <person name="Kuo A."/>
            <person name="Mondo S."/>
            <person name="Pangilinan J."/>
            <person name="Riley R."/>
            <person name="LaButti K."/>
            <person name="Andreopoulos B."/>
            <person name="Lipzen A."/>
            <person name="Chen C."/>
            <person name="Yan M."/>
            <person name="Daum C."/>
            <person name="Ng V."/>
            <person name="Clum A."/>
            <person name="Steindorff A."/>
            <person name="Ohm R.A."/>
            <person name="Martin F."/>
            <person name="Silar P."/>
            <person name="Natvig D.O."/>
            <person name="Lalanne C."/>
            <person name="Gautier V."/>
            <person name="Ament-Velasquez S.L."/>
            <person name="Kruys A."/>
            <person name="Hutchinson M.I."/>
            <person name="Powell A.J."/>
            <person name="Barry K."/>
            <person name="Miller A.N."/>
            <person name="Grigoriev I.V."/>
            <person name="Debuchy R."/>
            <person name="Gladieux P."/>
            <person name="Hiltunen Thoren M."/>
            <person name="Johannesson H."/>
        </authorList>
    </citation>
    <scope>NUCLEOTIDE SEQUENCE [LARGE SCALE GENOMIC DNA]</scope>
    <source>
        <strain evidence="3">CBS 340.73</strain>
    </source>
</reference>
<sequence length="220" mass="23552">MDADDDNDASVHNDTPQQPMSENLDNSPPAYVSHTDPPSYLDIAIMPAYYNLASPAIRAAIAHYASAMHSNAGAELPALTPAIIAALTDAAANAAYVYALTDVTAPNAPPSAGHRAGDNNILDALKDIILTAQNTIGVYGVEMIVDVLSATTHAIAGAQPYRGATLVFEELSGQEMQRHWHRFRAGLPSLAPSDKEWLRGLETYRKVLDRPIPAQTQARV</sequence>
<keyword evidence="3" id="KW-1185">Reference proteome</keyword>
<evidence type="ECO:0000313" key="2">
    <source>
        <dbReference type="EMBL" id="KAK3938251.1"/>
    </source>
</evidence>
<feature type="region of interest" description="Disordered" evidence="1">
    <location>
        <begin position="1"/>
        <end position="33"/>
    </location>
</feature>
<proteinExistence type="predicted"/>
<name>A0AAN6N314_9PEZI</name>
<evidence type="ECO:0000313" key="3">
    <source>
        <dbReference type="Proteomes" id="UP001303473"/>
    </source>
</evidence>
<comment type="caution">
    <text evidence="2">The sequence shown here is derived from an EMBL/GenBank/DDBJ whole genome shotgun (WGS) entry which is preliminary data.</text>
</comment>
<dbReference type="EMBL" id="MU853834">
    <property type="protein sequence ID" value="KAK3938251.1"/>
    <property type="molecule type" value="Genomic_DNA"/>
</dbReference>
<dbReference type="Proteomes" id="UP001303473">
    <property type="component" value="Unassembled WGS sequence"/>
</dbReference>
<organism evidence="2 3">
    <name type="scientific">Diplogelasinospora grovesii</name>
    <dbReference type="NCBI Taxonomy" id="303347"/>
    <lineage>
        <taxon>Eukaryota</taxon>
        <taxon>Fungi</taxon>
        <taxon>Dikarya</taxon>
        <taxon>Ascomycota</taxon>
        <taxon>Pezizomycotina</taxon>
        <taxon>Sordariomycetes</taxon>
        <taxon>Sordariomycetidae</taxon>
        <taxon>Sordariales</taxon>
        <taxon>Diplogelasinosporaceae</taxon>
        <taxon>Diplogelasinospora</taxon>
    </lineage>
</organism>